<sequence length="141" mass="16095">MDKQLVAQKLESLRRCIQRVESRAPEDLETLMTDLDAQDIVALNLTRAVQMCVDVGAHWLAEHGEATSPRTMGQVFEGLAMSGVIDDKLAERMRRSVGFRNVMVRNYDEVNWEIVFSICKHHLGDFREFARVFSDLLENGV</sequence>
<evidence type="ECO:0000313" key="6">
    <source>
        <dbReference type="Proteomes" id="UP000198644"/>
    </source>
</evidence>
<name>A0A1I6HAD4_9GAMM</name>
<keyword evidence="1" id="KW-1277">Toxin-antitoxin system</keyword>
<dbReference type="InterPro" id="IPR037038">
    <property type="entry name" value="HepT-like_sf"/>
</dbReference>
<reference evidence="5 6" key="1">
    <citation type="submission" date="2016-10" db="EMBL/GenBank/DDBJ databases">
        <authorList>
            <person name="de Groot N.N."/>
        </authorList>
    </citation>
    <scope>NUCLEOTIDE SEQUENCE [LARGE SCALE GENOMIC DNA]</scope>
    <source>
        <strain evidence="5 6">CGMCC 1.9167</strain>
    </source>
</reference>
<dbReference type="EMBL" id="FOYW01000001">
    <property type="protein sequence ID" value="SFR51338.1"/>
    <property type="molecule type" value="Genomic_DNA"/>
</dbReference>
<accession>A0A1I6HAD4</accession>
<dbReference type="AlphaFoldDB" id="A0A1I6HAD4"/>
<dbReference type="RefSeq" id="WP_092009492.1">
    <property type="nucleotide sequence ID" value="NZ_FOYW01000001.1"/>
</dbReference>
<keyword evidence="6" id="KW-1185">Reference proteome</keyword>
<dbReference type="GO" id="GO:0016787">
    <property type="term" value="F:hydrolase activity"/>
    <property type="evidence" value="ECO:0007669"/>
    <property type="project" value="UniProtKB-KW"/>
</dbReference>
<dbReference type="PANTHER" id="PTHR33397">
    <property type="entry name" value="UPF0331 PROTEIN YUTE"/>
    <property type="match status" value="1"/>
</dbReference>
<dbReference type="Proteomes" id="UP000198644">
    <property type="component" value="Unassembled WGS sequence"/>
</dbReference>
<dbReference type="OrthoDB" id="9796612at2"/>
<dbReference type="InterPro" id="IPR052379">
    <property type="entry name" value="Type_VII_TA_RNase"/>
</dbReference>
<gene>
    <name evidence="5" type="ORF">SAMN05216203_1037</name>
</gene>
<evidence type="ECO:0000256" key="2">
    <source>
        <dbReference type="ARBA" id="ARBA00022722"/>
    </source>
</evidence>
<dbReference type="GO" id="GO:0110001">
    <property type="term" value="C:toxin-antitoxin complex"/>
    <property type="evidence" value="ECO:0007669"/>
    <property type="project" value="InterPro"/>
</dbReference>
<dbReference type="PANTHER" id="PTHR33397:SF3">
    <property type="entry name" value="MRNA NUCLEASE HEPT"/>
    <property type="match status" value="1"/>
</dbReference>
<dbReference type="InterPro" id="IPR008201">
    <property type="entry name" value="HepT-like"/>
</dbReference>
<protein>
    <submittedName>
        <fullName evidence="5">Uncharacterized conserved protein YutE, UPF0331/DUF86 family</fullName>
    </submittedName>
</protein>
<proteinExistence type="inferred from homology"/>
<evidence type="ECO:0000256" key="3">
    <source>
        <dbReference type="ARBA" id="ARBA00022801"/>
    </source>
</evidence>
<dbReference type="NCBIfam" id="NF047751">
    <property type="entry name" value="HepT_toxin"/>
    <property type="match status" value="1"/>
</dbReference>
<keyword evidence="2" id="KW-0540">Nuclease</keyword>
<dbReference type="STRING" id="650891.SAMN05216203_1037"/>
<evidence type="ECO:0000313" key="5">
    <source>
        <dbReference type="EMBL" id="SFR51338.1"/>
    </source>
</evidence>
<organism evidence="5 6">
    <name type="scientific">Marinobacter daqiaonensis</name>
    <dbReference type="NCBI Taxonomy" id="650891"/>
    <lineage>
        <taxon>Bacteria</taxon>
        <taxon>Pseudomonadati</taxon>
        <taxon>Pseudomonadota</taxon>
        <taxon>Gammaproteobacteria</taxon>
        <taxon>Pseudomonadales</taxon>
        <taxon>Marinobacteraceae</taxon>
        <taxon>Marinobacter</taxon>
    </lineage>
</organism>
<evidence type="ECO:0000256" key="1">
    <source>
        <dbReference type="ARBA" id="ARBA00022649"/>
    </source>
</evidence>
<comment type="similarity">
    <text evidence="4">Belongs to the HepT RNase toxin family.</text>
</comment>
<dbReference type="Pfam" id="PF01934">
    <property type="entry name" value="HepT-like"/>
    <property type="match status" value="1"/>
</dbReference>
<dbReference type="Gene3D" id="1.20.120.580">
    <property type="entry name" value="bsu32300-like"/>
    <property type="match status" value="1"/>
</dbReference>
<evidence type="ECO:0000256" key="4">
    <source>
        <dbReference type="ARBA" id="ARBA00024207"/>
    </source>
</evidence>
<keyword evidence="3" id="KW-0378">Hydrolase</keyword>
<dbReference type="GO" id="GO:0004540">
    <property type="term" value="F:RNA nuclease activity"/>
    <property type="evidence" value="ECO:0007669"/>
    <property type="project" value="InterPro"/>
</dbReference>